<dbReference type="Gene3D" id="2.60.40.2970">
    <property type="match status" value="1"/>
</dbReference>
<name>A0A1V9F2Y2_9BACT</name>
<protein>
    <submittedName>
        <fullName evidence="1">Uncharacterized protein</fullName>
    </submittedName>
</protein>
<organism evidence="1 2">
    <name type="scientific">Niastella yeongjuensis</name>
    <dbReference type="NCBI Taxonomy" id="354355"/>
    <lineage>
        <taxon>Bacteria</taxon>
        <taxon>Pseudomonadati</taxon>
        <taxon>Bacteroidota</taxon>
        <taxon>Chitinophagia</taxon>
        <taxon>Chitinophagales</taxon>
        <taxon>Chitinophagaceae</taxon>
        <taxon>Niastella</taxon>
    </lineage>
</organism>
<dbReference type="AlphaFoldDB" id="A0A1V9F2Y2"/>
<evidence type="ECO:0000313" key="2">
    <source>
        <dbReference type="Proteomes" id="UP000192610"/>
    </source>
</evidence>
<comment type="caution">
    <text evidence="1">The sequence shown here is derived from an EMBL/GenBank/DDBJ whole genome shotgun (WGS) entry which is preliminary data.</text>
</comment>
<keyword evidence="2" id="KW-1185">Reference proteome</keyword>
<proteinExistence type="predicted"/>
<dbReference type="RefSeq" id="WP_081197857.1">
    <property type="nucleotide sequence ID" value="NZ_FOCZ01000009.1"/>
</dbReference>
<sequence>MKEKMDVELSIEVTEDHASARIRFVNTNKENIYFDQHGISYEDIDYGHCFKIIDQDDLKIDYCKIGTPGTLKPEYFITLETYDSLIVNFSLTDIYQFKKGNKHLVQYSTYNRSHLGDEEFKKIESNITEMVIK</sequence>
<gene>
    <name evidence="1" type="ORF">A4H97_23955</name>
</gene>
<evidence type="ECO:0000313" key="1">
    <source>
        <dbReference type="EMBL" id="OQP52763.1"/>
    </source>
</evidence>
<dbReference type="Proteomes" id="UP000192610">
    <property type="component" value="Unassembled WGS sequence"/>
</dbReference>
<accession>A0A1V9F2Y2</accession>
<dbReference type="EMBL" id="LVXG01000007">
    <property type="protein sequence ID" value="OQP52763.1"/>
    <property type="molecule type" value="Genomic_DNA"/>
</dbReference>
<reference evidence="2" key="1">
    <citation type="submission" date="2016-04" db="EMBL/GenBank/DDBJ databases">
        <authorList>
            <person name="Chen L."/>
            <person name="Zhuang W."/>
            <person name="Wang G."/>
        </authorList>
    </citation>
    <scope>NUCLEOTIDE SEQUENCE [LARGE SCALE GENOMIC DNA]</scope>
    <source>
        <strain evidence="2">17621</strain>
    </source>
</reference>